<evidence type="ECO:0000256" key="5">
    <source>
        <dbReference type="ARBA" id="ARBA00023136"/>
    </source>
</evidence>
<dbReference type="RefSeq" id="WP_213126113.1">
    <property type="nucleotide sequence ID" value="NZ_JAGYPG010000003.1"/>
</dbReference>
<protein>
    <submittedName>
        <fullName evidence="10">Ger(X)C family spore germination protein</fullName>
    </submittedName>
</protein>
<dbReference type="InterPro" id="IPR008844">
    <property type="entry name" value="Spore_GerAC-like"/>
</dbReference>
<evidence type="ECO:0000256" key="1">
    <source>
        <dbReference type="ARBA" id="ARBA00004635"/>
    </source>
</evidence>
<dbReference type="PANTHER" id="PTHR35789">
    <property type="entry name" value="SPORE GERMINATION PROTEIN B3"/>
    <property type="match status" value="1"/>
</dbReference>
<accession>A0A942THK3</accession>
<dbReference type="EMBL" id="JAGYPG010000003">
    <property type="protein sequence ID" value="MBS4196906.1"/>
    <property type="molecule type" value="Genomic_DNA"/>
</dbReference>
<evidence type="ECO:0000256" key="3">
    <source>
        <dbReference type="ARBA" id="ARBA00022544"/>
    </source>
</evidence>
<dbReference type="Pfam" id="PF25198">
    <property type="entry name" value="Spore_GerAC_N"/>
    <property type="match status" value="1"/>
</dbReference>
<keyword evidence="3" id="KW-0309">Germination</keyword>
<evidence type="ECO:0000313" key="10">
    <source>
        <dbReference type="EMBL" id="MBS4196906.1"/>
    </source>
</evidence>
<evidence type="ECO:0000259" key="9">
    <source>
        <dbReference type="Pfam" id="PF25198"/>
    </source>
</evidence>
<dbReference type="Pfam" id="PF05504">
    <property type="entry name" value="Spore_GerAC"/>
    <property type="match status" value="1"/>
</dbReference>
<reference evidence="10 11" key="1">
    <citation type="submission" date="2021-05" db="EMBL/GenBank/DDBJ databases">
        <title>Novel Bacillus species.</title>
        <authorList>
            <person name="Liu G."/>
        </authorList>
    </citation>
    <scope>NUCLEOTIDE SEQUENCE [LARGE SCALE GENOMIC DNA]</scope>
    <source>
        <strain evidence="11">FJAT-49780</strain>
    </source>
</reference>
<dbReference type="AlphaFoldDB" id="A0A942THK3"/>
<name>A0A942THK3_9BACI</name>
<dbReference type="InterPro" id="IPR046953">
    <property type="entry name" value="Spore_GerAC-like_C"/>
</dbReference>
<evidence type="ECO:0000259" key="8">
    <source>
        <dbReference type="Pfam" id="PF05504"/>
    </source>
</evidence>
<evidence type="ECO:0000313" key="11">
    <source>
        <dbReference type="Proteomes" id="UP000681414"/>
    </source>
</evidence>
<dbReference type="NCBIfam" id="TIGR02887">
    <property type="entry name" value="spore_ger_x_C"/>
    <property type="match status" value="1"/>
</dbReference>
<dbReference type="InterPro" id="IPR038501">
    <property type="entry name" value="Spore_GerAC_C_sf"/>
</dbReference>
<dbReference type="Gene3D" id="3.30.300.210">
    <property type="entry name" value="Nutrient germinant receptor protein C, domain 3"/>
    <property type="match status" value="1"/>
</dbReference>
<evidence type="ECO:0000256" key="6">
    <source>
        <dbReference type="ARBA" id="ARBA00023139"/>
    </source>
</evidence>
<comment type="subcellular location">
    <subcellularLocation>
        <location evidence="1">Membrane</location>
        <topology evidence="1">Lipid-anchor</topology>
    </subcellularLocation>
</comment>
<comment type="caution">
    <text evidence="10">The sequence shown here is derived from an EMBL/GenBank/DDBJ whole genome shotgun (WGS) entry which is preliminary data.</text>
</comment>
<keyword evidence="7" id="KW-0449">Lipoprotein</keyword>
<feature type="domain" description="Spore germination GerAC-like C-terminal" evidence="8">
    <location>
        <begin position="222"/>
        <end position="368"/>
    </location>
</feature>
<evidence type="ECO:0000256" key="2">
    <source>
        <dbReference type="ARBA" id="ARBA00007886"/>
    </source>
</evidence>
<comment type="similarity">
    <text evidence="2">Belongs to the GerABKC lipoprotein family.</text>
</comment>
<sequence length="371" mass="41927">MSCLIRKGLLLFICFSLVLLSSCGFKDIDKRIFVLAIGIDLTENKEKPYKVTLKMAIPSGAIKGGQGGEKYTYVSKESETLAKALRIMKTHVDKEMDFGHSSVIILGRSVIEKDLADVMDLLIRRRDIQMISWVGVGEPSAENVVKTEPHSEMAVSFALANFFSDNGVESAYIVSTFLFDLRRRMFESGLDPILPIFRANKKKTKLMVNESIIAPKNNNNITLSSNETKLYNLLENKANKVDIHVKKNKKSFTVAIENSKVKYKIITPPNSQPVIEMKIKTTGIIEETNESLSPSLLKKYSKLANQKTKKDTLQLLSRFRDENVDPLGFGLRYKATRLHIKDTYKEWTRIYPNVKFDVTVETSIKSTGTVE</sequence>
<proteinExistence type="inferred from homology"/>
<keyword evidence="11" id="KW-1185">Reference proteome</keyword>
<keyword evidence="5" id="KW-0472">Membrane</keyword>
<dbReference type="GO" id="GO:0016020">
    <property type="term" value="C:membrane"/>
    <property type="evidence" value="ECO:0007669"/>
    <property type="project" value="UniProtKB-SubCell"/>
</dbReference>
<dbReference type="PROSITE" id="PS51257">
    <property type="entry name" value="PROKAR_LIPOPROTEIN"/>
    <property type="match status" value="1"/>
</dbReference>
<gene>
    <name evidence="10" type="ORF">KHA97_17800</name>
</gene>
<dbReference type="Proteomes" id="UP000681414">
    <property type="component" value="Unassembled WGS sequence"/>
</dbReference>
<keyword evidence="4" id="KW-0732">Signal</keyword>
<dbReference type="InterPro" id="IPR057336">
    <property type="entry name" value="GerAC_N"/>
</dbReference>
<evidence type="ECO:0000256" key="4">
    <source>
        <dbReference type="ARBA" id="ARBA00022729"/>
    </source>
</evidence>
<dbReference type="PANTHER" id="PTHR35789:SF1">
    <property type="entry name" value="SPORE GERMINATION PROTEIN B3"/>
    <property type="match status" value="1"/>
</dbReference>
<evidence type="ECO:0000256" key="7">
    <source>
        <dbReference type="ARBA" id="ARBA00023288"/>
    </source>
</evidence>
<feature type="domain" description="Spore germination protein N-terminal" evidence="9">
    <location>
        <begin position="26"/>
        <end position="198"/>
    </location>
</feature>
<keyword evidence="6" id="KW-0564">Palmitate</keyword>
<organism evidence="10 11">
    <name type="scientific">Lederbergia citri</name>
    <dbReference type="NCBI Taxonomy" id="2833580"/>
    <lineage>
        <taxon>Bacteria</taxon>
        <taxon>Bacillati</taxon>
        <taxon>Bacillota</taxon>
        <taxon>Bacilli</taxon>
        <taxon>Bacillales</taxon>
        <taxon>Bacillaceae</taxon>
        <taxon>Lederbergia</taxon>
    </lineage>
</organism>
<dbReference type="GO" id="GO:0009847">
    <property type="term" value="P:spore germination"/>
    <property type="evidence" value="ECO:0007669"/>
    <property type="project" value="InterPro"/>
</dbReference>